<evidence type="ECO:0000313" key="2">
    <source>
        <dbReference type="EMBL" id="CAE7717158.1"/>
    </source>
</evidence>
<protein>
    <submittedName>
        <fullName evidence="2">Uncharacterized protein</fullName>
    </submittedName>
</protein>
<dbReference type="AlphaFoldDB" id="A0A812X7F4"/>
<dbReference type="EMBL" id="CAJNIZ010045333">
    <property type="protein sequence ID" value="CAE7717158.1"/>
    <property type="molecule type" value="Genomic_DNA"/>
</dbReference>
<gene>
    <name evidence="2" type="ORF">SPIL2461_LOCUS20397</name>
</gene>
<organism evidence="2 3">
    <name type="scientific">Symbiodinium pilosum</name>
    <name type="common">Dinoflagellate</name>
    <dbReference type="NCBI Taxonomy" id="2952"/>
    <lineage>
        <taxon>Eukaryota</taxon>
        <taxon>Sar</taxon>
        <taxon>Alveolata</taxon>
        <taxon>Dinophyceae</taxon>
        <taxon>Suessiales</taxon>
        <taxon>Symbiodiniaceae</taxon>
        <taxon>Symbiodinium</taxon>
    </lineage>
</organism>
<evidence type="ECO:0000256" key="1">
    <source>
        <dbReference type="SAM" id="MobiDB-lite"/>
    </source>
</evidence>
<name>A0A812X7F4_SYMPI</name>
<feature type="compositionally biased region" description="Low complexity" evidence="1">
    <location>
        <begin position="256"/>
        <end position="284"/>
    </location>
</feature>
<sequence length="293" mass="31470">MPFIGGQPAGLASPWRGRQHVAMLPARGMVPSGKGPVSTNRRHFPDVRAEQTVVNQPEPRIHCAFTPSVVAPWLLPSESEPSLEKAKLKLKELEGSLTRSMSSLEKKDIQRHLHMFGIPNLDMTPHKGLRGLRHSNSAEVFCLPPETMPATPATQVAAAAKPVKPVKPQVSQVFGREAPAVPDLYIPNPPPTRGLPIKATYARLTGPALRALADQEVVDFATRAPAPERERRVSFKPPSRVLRPPLSKASEEGDLTKTSAQSLTTTTGASLQASQASLASSSSLHDASPVAET</sequence>
<dbReference type="Proteomes" id="UP000649617">
    <property type="component" value="Unassembled WGS sequence"/>
</dbReference>
<keyword evidence="3" id="KW-1185">Reference proteome</keyword>
<proteinExistence type="predicted"/>
<reference evidence="2" key="1">
    <citation type="submission" date="2021-02" db="EMBL/GenBank/DDBJ databases">
        <authorList>
            <person name="Dougan E. K."/>
            <person name="Rhodes N."/>
            <person name="Thang M."/>
            <person name="Chan C."/>
        </authorList>
    </citation>
    <scope>NUCLEOTIDE SEQUENCE</scope>
</reference>
<feature type="region of interest" description="Disordered" evidence="1">
    <location>
        <begin position="227"/>
        <end position="293"/>
    </location>
</feature>
<evidence type="ECO:0000313" key="3">
    <source>
        <dbReference type="Proteomes" id="UP000649617"/>
    </source>
</evidence>
<dbReference type="OrthoDB" id="440304at2759"/>
<comment type="caution">
    <text evidence="2">The sequence shown here is derived from an EMBL/GenBank/DDBJ whole genome shotgun (WGS) entry which is preliminary data.</text>
</comment>
<accession>A0A812X7F4</accession>